<organism evidence="8 9">
    <name type="scientific">Xanthomonas campestris pv. malvacearum</name>
    <dbReference type="NCBI Taxonomy" id="86040"/>
    <lineage>
        <taxon>Bacteria</taxon>
        <taxon>Pseudomonadati</taxon>
        <taxon>Pseudomonadota</taxon>
        <taxon>Gammaproteobacteria</taxon>
        <taxon>Lysobacterales</taxon>
        <taxon>Lysobacteraceae</taxon>
        <taxon>Xanthomonas</taxon>
    </lineage>
</organism>
<keyword evidence="2 6" id="KW-0288">FMN</keyword>
<dbReference type="HAMAP" id="MF_01216">
    <property type="entry name" value="Azoreductase_type1"/>
    <property type="match status" value="1"/>
</dbReference>
<comment type="catalytic activity">
    <reaction evidence="5">
        <text>N,N-dimethyl-1,4-phenylenediamine + anthranilate + 2 NAD(+) = 2-(4-dimethylaminophenyl)diazenylbenzoate + 2 NADH + 2 H(+)</text>
        <dbReference type="Rhea" id="RHEA:55872"/>
        <dbReference type="ChEBI" id="CHEBI:15378"/>
        <dbReference type="ChEBI" id="CHEBI:15783"/>
        <dbReference type="ChEBI" id="CHEBI:16567"/>
        <dbReference type="ChEBI" id="CHEBI:57540"/>
        <dbReference type="ChEBI" id="CHEBI:57945"/>
        <dbReference type="ChEBI" id="CHEBI:71579"/>
        <dbReference type="EC" id="1.7.1.17"/>
    </reaction>
    <physiologicalReaction direction="right-to-left" evidence="5">
        <dbReference type="Rhea" id="RHEA:55874"/>
    </physiologicalReaction>
</comment>
<evidence type="ECO:0000313" key="8">
    <source>
        <dbReference type="EMBL" id="PUE91521.1"/>
    </source>
</evidence>
<dbReference type="InterPro" id="IPR029039">
    <property type="entry name" value="Flavoprotein-like_sf"/>
</dbReference>
<dbReference type="GO" id="GO:0010181">
    <property type="term" value="F:FMN binding"/>
    <property type="evidence" value="ECO:0007669"/>
    <property type="project" value="UniProtKB-UniRule"/>
</dbReference>
<dbReference type="PANTHER" id="PTHR43741">
    <property type="entry name" value="FMN-DEPENDENT NADH-AZOREDUCTASE 1"/>
    <property type="match status" value="1"/>
</dbReference>
<dbReference type="InterPro" id="IPR023048">
    <property type="entry name" value="NADH:quinone_OxRdtase_FMN_depd"/>
</dbReference>
<dbReference type="Proteomes" id="UP000251513">
    <property type="component" value="Unassembled WGS sequence"/>
</dbReference>
<evidence type="ECO:0000259" key="7">
    <source>
        <dbReference type="Pfam" id="PF02525"/>
    </source>
</evidence>
<feature type="binding site" evidence="6">
    <location>
        <begin position="15"/>
        <end position="17"/>
    </location>
    <ligand>
        <name>FMN</name>
        <dbReference type="ChEBI" id="CHEBI:58210"/>
    </ligand>
</feature>
<evidence type="ECO:0000256" key="1">
    <source>
        <dbReference type="ARBA" id="ARBA00022630"/>
    </source>
</evidence>
<keyword evidence="3 6" id="KW-0560">Oxidoreductase</keyword>
<dbReference type="InterPro" id="IPR050104">
    <property type="entry name" value="FMN-dep_NADH:Q_OxRdtase_AzoR1"/>
</dbReference>
<feature type="binding site" evidence="6">
    <location>
        <begin position="96"/>
        <end position="99"/>
    </location>
    <ligand>
        <name>FMN</name>
        <dbReference type="ChEBI" id="CHEBI:58210"/>
    </ligand>
</feature>
<feature type="binding site" evidence="6">
    <location>
        <position position="9"/>
    </location>
    <ligand>
        <name>FMN</name>
        <dbReference type="ChEBI" id="CHEBI:58210"/>
    </ligand>
</feature>
<evidence type="ECO:0000256" key="4">
    <source>
        <dbReference type="ARBA" id="ARBA00023027"/>
    </source>
</evidence>
<dbReference type="EC" id="1.6.5.-" evidence="6"/>
<dbReference type="RefSeq" id="WP_078566066.1">
    <property type="nucleotide sequence ID" value="NZ_CP023155.1"/>
</dbReference>
<comment type="subunit">
    <text evidence="6">Homodimer.</text>
</comment>
<evidence type="ECO:0000256" key="6">
    <source>
        <dbReference type="HAMAP-Rule" id="MF_01216"/>
    </source>
</evidence>
<dbReference type="GO" id="GO:0009055">
    <property type="term" value="F:electron transfer activity"/>
    <property type="evidence" value="ECO:0007669"/>
    <property type="project" value="UniProtKB-UniRule"/>
</dbReference>
<dbReference type="AlphaFoldDB" id="A0AA45BVH4"/>
<dbReference type="EMBL" id="PYJH01000042">
    <property type="protein sequence ID" value="PUE91521.1"/>
    <property type="molecule type" value="Genomic_DNA"/>
</dbReference>
<proteinExistence type="inferred from homology"/>
<reference evidence="8 9" key="1">
    <citation type="submission" date="2018-03" db="EMBL/GenBank/DDBJ databases">
        <title>Sequencing of reference strains of Xanthomonas.</title>
        <authorList>
            <person name="Studholme D.J."/>
            <person name="Vicente J."/>
            <person name="Sarris P."/>
        </authorList>
    </citation>
    <scope>NUCLEOTIDE SEQUENCE [LARGE SCALE GENOMIC DNA]</scope>
    <source>
        <strain evidence="8 9">WHRI 5232</strain>
    </source>
</reference>
<dbReference type="Gene3D" id="3.40.50.360">
    <property type="match status" value="1"/>
</dbReference>
<comment type="cofactor">
    <cofactor evidence="6">
        <name>FMN</name>
        <dbReference type="ChEBI" id="CHEBI:58210"/>
    </cofactor>
    <text evidence="6">Binds 1 FMN per subunit.</text>
</comment>
<gene>
    <name evidence="6" type="primary">azoR</name>
    <name evidence="8" type="ORF">C7T86_17515</name>
</gene>
<dbReference type="EC" id="1.7.1.17" evidence="6"/>
<comment type="function">
    <text evidence="6">Quinone reductase that provides resistance to thiol-specific stress caused by electrophilic quinones.</text>
</comment>
<dbReference type="GO" id="GO:0016652">
    <property type="term" value="F:oxidoreductase activity, acting on NAD(P)H as acceptor"/>
    <property type="evidence" value="ECO:0007669"/>
    <property type="project" value="UniProtKB-UniRule"/>
</dbReference>
<name>A0AA45BVH4_XANCM</name>
<keyword evidence="4 6" id="KW-0520">NAD</keyword>
<keyword evidence="1 6" id="KW-0285">Flavoprotein</keyword>
<comment type="caution">
    <text evidence="8">The sequence shown here is derived from an EMBL/GenBank/DDBJ whole genome shotgun (WGS) entry which is preliminary data.</text>
</comment>
<dbReference type="Pfam" id="PF02525">
    <property type="entry name" value="Flavodoxin_2"/>
    <property type="match status" value="1"/>
</dbReference>
<dbReference type="InterPro" id="IPR003680">
    <property type="entry name" value="Flavodoxin_fold"/>
</dbReference>
<accession>A0AA45BVH4</accession>
<feature type="domain" description="Flavodoxin-like fold" evidence="7">
    <location>
        <begin position="1"/>
        <end position="198"/>
    </location>
</feature>
<dbReference type="GO" id="GO:0016655">
    <property type="term" value="F:oxidoreductase activity, acting on NAD(P)H, quinone or similar compound as acceptor"/>
    <property type="evidence" value="ECO:0007669"/>
    <property type="project" value="InterPro"/>
</dbReference>
<comment type="function">
    <text evidence="6">Also exhibits azoreductase activity. Catalyzes the reductive cleavage of the azo bond in aromatic azo compounds to the corresponding amines.</text>
</comment>
<comment type="similarity">
    <text evidence="6">Belongs to the azoreductase type 1 family.</text>
</comment>
<protein>
    <recommendedName>
        <fullName evidence="6">FMN dependent NADH:quinone oxidoreductase</fullName>
        <ecNumber evidence="6">1.6.5.-</ecNumber>
    </recommendedName>
    <alternativeName>
        <fullName evidence="6">Azo-dye reductase</fullName>
    </alternativeName>
    <alternativeName>
        <fullName evidence="6">FMN-dependent NADH-azo compound oxidoreductase</fullName>
    </alternativeName>
    <alternativeName>
        <fullName evidence="6">FMN-dependent NADH-azoreductase</fullName>
        <ecNumber evidence="6">1.7.1.17</ecNumber>
    </alternativeName>
</protein>
<evidence type="ECO:0000313" key="9">
    <source>
        <dbReference type="Proteomes" id="UP000251513"/>
    </source>
</evidence>
<comment type="catalytic activity">
    <reaction evidence="6">
        <text>2 a quinone + NADH + H(+) = 2 a 1,4-benzosemiquinone + NAD(+)</text>
        <dbReference type="Rhea" id="RHEA:65952"/>
        <dbReference type="ChEBI" id="CHEBI:15378"/>
        <dbReference type="ChEBI" id="CHEBI:57540"/>
        <dbReference type="ChEBI" id="CHEBI:57945"/>
        <dbReference type="ChEBI" id="CHEBI:132124"/>
        <dbReference type="ChEBI" id="CHEBI:134225"/>
    </reaction>
</comment>
<evidence type="ECO:0000256" key="5">
    <source>
        <dbReference type="ARBA" id="ARBA00048542"/>
    </source>
</evidence>
<feature type="binding site" evidence="6">
    <location>
        <begin position="140"/>
        <end position="143"/>
    </location>
    <ligand>
        <name>FMN</name>
        <dbReference type="ChEBI" id="CHEBI:58210"/>
    </ligand>
</feature>
<dbReference type="PANTHER" id="PTHR43741:SF4">
    <property type="entry name" value="FMN-DEPENDENT NADH:QUINONE OXIDOREDUCTASE"/>
    <property type="match status" value="1"/>
</dbReference>
<evidence type="ECO:0000256" key="2">
    <source>
        <dbReference type="ARBA" id="ARBA00022643"/>
    </source>
</evidence>
<evidence type="ECO:0000256" key="3">
    <source>
        <dbReference type="ARBA" id="ARBA00023002"/>
    </source>
</evidence>
<dbReference type="SUPFAM" id="SSF52218">
    <property type="entry name" value="Flavoproteins"/>
    <property type="match status" value="1"/>
</dbReference>
<sequence length="220" mass="23309">MRLLHLDSSILTDTSVSRRLTAQVVQDLHAAIGDLHATYRDLAAAPIAHLSGAIAAGFRPLPQPASDAASVAEHALSEQLVEEFLASDIVVIGAPMYNFSVPTQLKAWIDRIAQPGRTFRYTANGPEGLAGGKQLIVASSRGGMYAQGPMASLDFQEAYLTATFGFLGVRDVYFVRAENQSRGPEPAAAALISAQASIADVVRSVVRSVGRGVVHTRVEA</sequence>